<dbReference type="InterPro" id="IPR027268">
    <property type="entry name" value="Peptidase_M4/M1_CTD_sf"/>
</dbReference>
<dbReference type="SUPFAM" id="SSF55486">
    <property type="entry name" value="Metalloproteases ('zincins'), catalytic domain"/>
    <property type="match status" value="1"/>
</dbReference>
<dbReference type="Proteomes" id="UP000190235">
    <property type="component" value="Chromosome I"/>
</dbReference>
<keyword evidence="4" id="KW-1185">Reference proteome</keyword>
<dbReference type="InterPro" id="IPR036034">
    <property type="entry name" value="PDZ_sf"/>
</dbReference>
<dbReference type="OrthoDB" id="9778516at2"/>
<dbReference type="Pfam" id="PF05299">
    <property type="entry name" value="Peptidase_M61"/>
    <property type="match status" value="1"/>
</dbReference>
<feature type="domain" description="Peptidase M61 catalytic" evidence="1">
    <location>
        <begin position="308"/>
        <end position="415"/>
    </location>
</feature>
<keyword evidence="3" id="KW-0645">Protease</keyword>
<name>A0A1M7HG13_9FLAO</name>
<reference evidence="4" key="1">
    <citation type="submission" date="2016-11" db="EMBL/GenBank/DDBJ databases">
        <authorList>
            <person name="Varghese N."/>
            <person name="Submissions S."/>
        </authorList>
    </citation>
    <scope>NUCLEOTIDE SEQUENCE [LARGE SCALE GENOMIC DNA]</scope>
    <source>
        <strain evidence="4">ACAM 48</strain>
    </source>
</reference>
<dbReference type="InterPro" id="IPR007963">
    <property type="entry name" value="Peptidase_M61_catalytic"/>
</dbReference>
<dbReference type="SUPFAM" id="SSF50156">
    <property type="entry name" value="PDZ domain-like"/>
    <property type="match status" value="1"/>
</dbReference>
<dbReference type="Gene3D" id="2.30.42.10">
    <property type="match status" value="1"/>
</dbReference>
<dbReference type="AlphaFoldDB" id="A0A1M7HG13"/>
<proteinExistence type="predicted"/>
<dbReference type="Gene3D" id="1.10.390.10">
    <property type="entry name" value="Neutral Protease Domain 2"/>
    <property type="match status" value="1"/>
</dbReference>
<evidence type="ECO:0000313" key="3">
    <source>
        <dbReference type="EMBL" id="SHM27426.1"/>
    </source>
</evidence>
<dbReference type="PROSITE" id="PS51257">
    <property type="entry name" value="PROKAR_LIPOPROTEIN"/>
    <property type="match status" value="1"/>
</dbReference>
<sequence>MKKAIYTLAFIGALYSCKTTQTSKKDQPVIASIDLVNVEEDKVSVTVDPDRFTTENTTFYIPKTVPGTYSTDNYGKFIENFKALDYEGNELEFEKIDDNSWTIPNAANLDKVSYQVNDTYDIEGEEGVFSPSGTNIEAGENFMLNLHGFVGYFENEQEEPYRLEIKRPQGLIPGTALSKTVAASEDISFKEDIYSLGRYFEVIDNPIMYARPDTTSFMVEGMEVLINVYSPNKKYTSESIKPGIEEMISAQKRFLGEVDNTGKYAILLYLSDSETQDARGFGALEHHTSTVVVLPESMQPEQLQKTMTDVVSHEFFHILTPLNVHSKEVHYFDYNDPKMSQHLWMYEGVTEYFANLFQINQELIEKQDFYDRISDKIKSAEQFDDTMPFTEMSENILEDPYKDSYYNVYQKGALIGMALDIRLRELSDGEMGILDLMKALSDKYGMDKPFEDEELFNDIIELTYPEIRTFLETYISGKTPIPYNEFFAKVGLQEAETKINTGYFIKGQTPYIDGDPAKGELFFRENIQFNSFLKELGVEGGDIIKSVNGEEYNIQNVYNLIMKAESWEEGEEVSFVVVRDGEELELTATTAQPTDADTTITEKDLLESSEEVKLRNAWLKG</sequence>
<evidence type="ECO:0000313" key="4">
    <source>
        <dbReference type="Proteomes" id="UP000190235"/>
    </source>
</evidence>
<dbReference type="InterPro" id="IPR040756">
    <property type="entry name" value="Peptidase_M61_N"/>
</dbReference>
<dbReference type="Pfam" id="PF17899">
    <property type="entry name" value="Peptidase_M61_N"/>
    <property type="match status" value="1"/>
</dbReference>
<dbReference type="GO" id="GO:0006508">
    <property type="term" value="P:proteolysis"/>
    <property type="evidence" value="ECO:0007669"/>
    <property type="project" value="UniProtKB-KW"/>
</dbReference>
<evidence type="ECO:0000259" key="1">
    <source>
        <dbReference type="Pfam" id="PF05299"/>
    </source>
</evidence>
<dbReference type="STRING" id="143223.SAMN05878281_0122"/>
<dbReference type="GO" id="GO:0008237">
    <property type="term" value="F:metallopeptidase activity"/>
    <property type="evidence" value="ECO:0007669"/>
    <property type="project" value="UniProtKB-KW"/>
</dbReference>
<organism evidence="3 4">
    <name type="scientific">Salegentibacter salegens</name>
    <dbReference type="NCBI Taxonomy" id="143223"/>
    <lineage>
        <taxon>Bacteria</taxon>
        <taxon>Pseudomonadati</taxon>
        <taxon>Bacteroidota</taxon>
        <taxon>Flavobacteriia</taxon>
        <taxon>Flavobacteriales</taxon>
        <taxon>Flavobacteriaceae</taxon>
        <taxon>Salegentibacter</taxon>
    </lineage>
</organism>
<keyword evidence="3" id="KW-0482">Metalloprotease</keyword>
<dbReference type="Gene3D" id="2.60.40.3650">
    <property type="match status" value="1"/>
</dbReference>
<gene>
    <name evidence="3" type="ORF">SAMN05878281_0122</name>
</gene>
<dbReference type="RefSeq" id="WP_079733514.1">
    <property type="nucleotide sequence ID" value="NZ_LT670848.1"/>
</dbReference>
<keyword evidence="3" id="KW-0378">Hydrolase</keyword>
<accession>A0A1M7HG13</accession>
<protein>
    <submittedName>
        <fullName evidence="3">Predicted metalloprotease, contains C-terminal PDZ domain</fullName>
    </submittedName>
</protein>
<dbReference type="EMBL" id="LT670848">
    <property type="protein sequence ID" value="SHM27426.1"/>
    <property type="molecule type" value="Genomic_DNA"/>
</dbReference>
<feature type="domain" description="Peptidase M61 N-terminal" evidence="2">
    <location>
        <begin position="32"/>
        <end position="210"/>
    </location>
</feature>
<evidence type="ECO:0000259" key="2">
    <source>
        <dbReference type="Pfam" id="PF17899"/>
    </source>
</evidence>